<sequence>MTALNGIVPCLTIDGAKKAIEFYKKAFGAEEVSRKEAEDGKRLMHAHIRINGSDVMMWDLFPEFGMSADKPHGVTVHLAVDDADTWWERAVAAGAIVTMPLENAFWGSRYGQFRDPFGHSWSIGGPLKA</sequence>
<dbReference type="Pfam" id="PF00903">
    <property type="entry name" value="Glyoxalase"/>
    <property type="match status" value="1"/>
</dbReference>
<evidence type="ECO:0000259" key="1">
    <source>
        <dbReference type="PROSITE" id="PS51819"/>
    </source>
</evidence>
<dbReference type="InterPro" id="IPR029068">
    <property type="entry name" value="Glyas_Bleomycin-R_OHBP_Dase"/>
</dbReference>
<comment type="caution">
    <text evidence="2">The sequence shown here is derived from an EMBL/GenBank/DDBJ whole genome shotgun (WGS) entry which is preliminary data.</text>
</comment>
<evidence type="ECO:0000313" key="3">
    <source>
        <dbReference type="Proteomes" id="UP000094412"/>
    </source>
</evidence>
<dbReference type="EMBL" id="MDEO01000036">
    <property type="protein sequence ID" value="OCX13871.1"/>
    <property type="molecule type" value="Genomic_DNA"/>
</dbReference>
<dbReference type="InterPro" id="IPR037523">
    <property type="entry name" value="VOC_core"/>
</dbReference>
<name>A0A1C2DGI7_9HYPH</name>
<keyword evidence="3" id="KW-1185">Reference proteome</keyword>
<accession>A0A1C2DGI7</accession>
<protein>
    <submittedName>
        <fullName evidence="2">Glyoxalase</fullName>
    </submittedName>
</protein>
<proteinExistence type="predicted"/>
<dbReference type="Proteomes" id="UP000094412">
    <property type="component" value="Unassembled WGS sequence"/>
</dbReference>
<dbReference type="Gene3D" id="3.30.720.120">
    <property type="match status" value="1"/>
</dbReference>
<organism evidence="2 3">
    <name type="scientific">Mesorhizobium hungaricum</name>
    <dbReference type="NCBI Taxonomy" id="1566387"/>
    <lineage>
        <taxon>Bacteria</taxon>
        <taxon>Pseudomonadati</taxon>
        <taxon>Pseudomonadota</taxon>
        <taxon>Alphaproteobacteria</taxon>
        <taxon>Hyphomicrobiales</taxon>
        <taxon>Phyllobacteriaceae</taxon>
        <taxon>Mesorhizobium</taxon>
    </lineage>
</organism>
<dbReference type="PANTHER" id="PTHR34109:SF1">
    <property type="entry name" value="VOC DOMAIN-CONTAINING PROTEIN"/>
    <property type="match status" value="1"/>
</dbReference>
<dbReference type="InterPro" id="IPR004360">
    <property type="entry name" value="Glyas_Fos-R_dOase_dom"/>
</dbReference>
<dbReference type="PANTHER" id="PTHR34109">
    <property type="entry name" value="BNAUNNG04460D PROTEIN-RELATED"/>
    <property type="match status" value="1"/>
</dbReference>
<reference evidence="2 3" key="1">
    <citation type="submission" date="2016-08" db="EMBL/GenBank/DDBJ databases">
        <title>Whole genome sequence of Mesorhizobium sp. strain UASWS1009 isolated from industrial sewage.</title>
        <authorList>
            <person name="Crovadore J."/>
            <person name="Calmin G."/>
            <person name="Chablais R."/>
            <person name="Cochard B."/>
            <person name="Lefort F."/>
        </authorList>
    </citation>
    <scope>NUCLEOTIDE SEQUENCE [LARGE SCALE GENOMIC DNA]</scope>
    <source>
        <strain evidence="2 3">UASWS1009</strain>
    </source>
</reference>
<dbReference type="AlphaFoldDB" id="A0A1C2DGI7"/>
<dbReference type="Gene3D" id="3.30.720.110">
    <property type="match status" value="1"/>
</dbReference>
<gene>
    <name evidence="2" type="ORF">QV13_29790</name>
</gene>
<dbReference type="OrthoDB" id="9795306at2"/>
<dbReference type="CDD" id="cd07246">
    <property type="entry name" value="VOC_like"/>
    <property type="match status" value="1"/>
</dbReference>
<dbReference type="STRING" id="1566387.QV13_29790"/>
<feature type="domain" description="VOC" evidence="1">
    <location>
        <begin position="3"/>
        <end position="126"/>
    </location>
</feature>
<dbReference type="PROSITE" id="PS51819">
    <property type="entry name" value="VOC"/>
    <property type="match status" value="1"/>
</dbReference>
<dbReference type="SUPFAM" id="SSF54593">
    <property type="entry name" value="Glyoxalase/Bleomycin resistance protein/Dihydroxybiphenyl dioxygenase"/>
    <property type="match status" value="1"/>
</dbReference>
<evidence type="ECO:0000313" key="2">
    <source>
        <dbReference type="EMBL" id="OCX13871.1"/>
    </source>
</evidence>